<dbReference type="VEuPathDB" id="FungiDB:yc1106_09902"/>
<evidence type="ECO:0000256" key="1">
    <source>
        <dbReference type="ARBA" id="ARBA00005594"/>
    </source>
</evidence>
<dbReference type="Gene3D" id="3.40.50.620">
    <property type="entry name" value="HUPs"/>
    <property type="match status" value="1"/>
</dbReference>
<dbReference type="PROSITE" id="PS00178">
    <property type="entry name" value="AA_TRNA_LIGASE_I"/>
    <property type="match status" value="1"/>
</dbReference>
<reference evidence="11" key="1">
    <citation type="submission" date="2021-12" db="EMBL/GenBank/DDBJ databases">
        <title>Curvularia clavata genome.</title>
        <authorList>
            <person name="Cao Y."/>
        </authorList>
    </citation>
    <scope>NUCLEOTIDE SEQUENCE</scope>
    <source>
        <strain evidence="11">Yc1106</strain>
    </source>
</reference>
<dbReference type="FunFam" id="3.40.50.620:FF:000227">
    <property type="entry name" value="Tyrosine--tRNA ligase"/>
    <property type="match status" value="1"/>
</dbReference>
<dbReference type="Pfam" id="PF16714">
    <property type="entry name" value="TyrRSs_C"/>
    <property type="match status" value="1"/>
</dbReference>
<dbReference type="InterPro" id="IPR002305">
    <property type="entry name" value="aa-tRNA-synth_Ic"/>
</dbReference>
<dbReference type="PANTHER" id="PTHR11766:SF0">
    <property type="entry name" value="TYROSINE--TRNA LIGASE, MITOCHONDRIAL"/>
    <property type="match status" value="1"/>
</dbReference>
<dbReference type="InterPro" id="IPR001412">
    <property type="entry name" value="aa-tRNA-synth_I_CS"/>
</dbReference>
<evidence type="ECO:0000256" key="6">
    <source>
        <dbReference type="ARBA" id="ARBA00023146"/>
    </source>
</evidence>
<dbReference type="PRINTS" id="PR01040">
    <property type="entry name" value="TRNASYNTHTYR"/>
</dbReference>
<proteinExistence type="inferred from homology"/>
<dbReference type="Proteomes" id="UP001056012">
    <property type="component" value="Chromosome 8"/>
</dbReference>
<protein>
    <recommendedName>
        <fullName evidence="8">Tyrosine--tRNA ligase</fullName>
        <ecNumber evidence="8">6.1.1.1</ecNumber>
    </recommendedName>
    <alternativeName>
        <fullName evidence="8">Tyrosyl-tRNA synthetase</fullName>
    </alternativeName>
</protein>
<evidence type="ECO:0000256" key="5">
    <source>
        <dbReference type="ARBA" id="ARBA00022917"/>
    </source>
</evidence>
<evidence type="ECO:0000259" key="10">
    <source>
        <dbReference type="Pfam" id="PF16714"/>
    </source>
</evidence>
<dbReference type="PANTHER" id="PTHR11766">
    <property type="entry name" value="TYROSYL-TRNA SYNTHETASE"/>
    <property type="match status" value="1"/>
</dbReference>
<dbReference type="GO" id="GO:0003723">
    <property type="term" value="F:RNA binding"/>
    <property type="evidence" value="ECO:0007669"/>
    <property type="project" value="InterPro"/>
</dbReference>
<gene>
    <name evidence="11" type="ORF">yc1106_09902</name>
</gene>
<feature type="domain" description="Tyrosyl-tRNA synthetase C-terminal" evidence="10">
    <location>
        <begin position="490"/>
        <end position="591"/>
    </location>
</feature>
<comment type="catalytic activity">
    <reaction evidence="7 8">
        <text>tRNA(Tyr) + L-tyrosine + ATP = L-tyrosyl-tRNA(Tyr) + AMP + diphosphate + H(+)</text>
        <dbReference type="Rhea" id="RHEA:10220"/>
        <dbReference type="Rhea" id="RHEA-COMP:9706"/>
        <dbReference type="Rhea" id="RHEA-COMP:9707"/>
        <dbReference type="ChEBI" id="CHEBI:15378"/>
        <dbReference type="ChEBI" id="CHEBI:30616"/>
        <dbReference type="ChEBI" id="CHEBI:33019"/>
        <dbReference type="ChEBI" id="CHEBI:58315"/>
        <dbReference type="ChEBI" id="CHEBI:78442"/>
        <dbReference type="ChEBI" id="CHEBI:78536"/>
        <dbReference type="ChEBI" id="CHEBI:456215"/>
        <dbReference type="EC" id="6.1.1.1"/>
    </reaction>
</comment>
<evidence type="ECO:0000256" key="2">
    <source>
        <dbReference type="ARBA" id="ARBA00022598"/>
    </source>
</evidence>
<dbReference type="InterPro" id="IPR014729">
    <property type="entry name" value="Rossmann-like_a/b/a_fold"/>
</dbReference>
<dbReference type="InterPro" id="IPR002307">
    <property type="entry name" value="Tyr-tRNA-ligase"/>
</dbReference>
<evidence type="ECO:0000256" key="7">
    <source>
        <dbReference type="ARBA" id="ARBA00048248"/>
    </source>
</evidence>
<dbReference type="GO" id="GO:0005829">
    <property type="term" value="C:cytosol"/>
    <property type="evidence" value="ECO:0007669"/>
    <property type="project" value="TreeGrafter"/>
</dbReference>
<dbReference type="GO" id="GO:0004831">
    <property type="term" value="F:tyrosine-tRNA ligase activity"/>
    <property type="evidence" value="ECO:0007669"/>
    <property type="project" value="UniProtKB-EC"/>
</dbReference>
<evidence type="ECO:0000256" key="9">
    <source>
        <dbReference type="SAM" id="MobiDB-lite"/>
    </source>
</evidence>
<dbReference type="InterPro" id="IPR036986">
    <property type="entry name" value="S4_RNA-bd_sf"/>
</dbReference>
<feature type="region of interest" description="Disordered" evidence="9">
    <location>
        <begin position="459"/>
        <end position="486"/>
    </location>
</feature>
<keyword evidence="12" id="KW-1185">Reference proteome</keyword>
<dbReference type="InterPro" id="IPR024088">
    <property type="entry name" value="Tyr-tRNA-ligase_bac-type"/>
</dbReference>
<dbReference type="FunFam" id="1.10.240.10:FF:000001">
    <property type="entry name" value="Tyrosine--tRNA ligase"/>
    <property type="match status" value="1"/>
</dbReference>
<keyword evidence="6 8" id="KW-0030">Aminoacyl-tRNA synthetase</keyword>
<dbReference type="EC" id="6.1.1.1" evidence="8"/>
<keyword evidence="4 8" id="KW-0067">ATP-binding</keyword>
<dbReference type="GO" id="GO:0005739">
    <property type="term" value="C:mitochondrion"/>
    <property type="evidence" value="ECO:0007669"/>
    <property type="project" value="TreeGrafter"/>
</dbReference>
<evidence type="ECO:0000256" key="8">
    <source>
        <dbReference type="RuleBase" id="RU361234"/>
    </source>
</evidence>
<accession>A0A9Q9DVV2</accession>
<evidence type="ECO:0000256" key="3">
    <source>
        <dbReference type="ARBA" id="ARBA00022741"/>
    </source>
</evidence>
<keyword evidence="5 8" id="KW-0648">Protein biosynthesis</keyword>
<evidence type="ECO:0000313" key="11">
    <source>
        <dbReference type="EMBL" id="USP82628.1"/>
    </source>
</evidence>
<dbReference type="GO" id="GO:0005524">
    <property type="term" value="F:ATP binding"/>
    <property type="evidence" value="ECO:0007669"/>
    <property type="project" value="UniProtKB-KW"/>
</dbReference>
<dbReference type="OrthoDB" id="337870at2759"/>
<dbReference type="Gene3D" id="3.10.290.10">
    <property type="entry name" value="RNA-binding S4 domain"/>
    <property type="match status" value="1"/>
</dbReference>
<keyword evidence="3 8" id="KW-0547">Nucleotide-binding</keyword>
<evidence type="ECO:0000313" key="12">
    <source>
        <dbReference type="Proteomes" id="UP001056012"/>
    </source>
</evidence>
<dbReference type="NCBIfam" id="TIGR00234">
    <property type="entry name" value="tyrS"/>
    <property type="match status" value="1"/>
</dbReference>
<name>A0A9Q9DVV2_CURCL</name>
<keyword evidence="2 8" id="KW-0436">Ligase</keyword>
<organism evidence="11 12">
    <name type="scientific">Curvularia clavata</name>
    <dbReference type="NCBI Taxonomy" id="95742"/>
    <lineage>
        <taxon>Eukaryota</taxon>
        <taxon>Fungi</taxon>
        <taxon>Dikarya</taxon>
        <taxon>Ascomycota</taxon>
        <taxon>Pezizomycotina</taxon>
        <taxon>Dothideomycetes</taxon>
        <taxon>Pleosporomycetidae</taxon>
        <taxon>Pleosporales</taxon>
        <taxon>Pleosporineae</taxon>
        <taxon>Pleosporaceae</taxon>
        <taxon>Curvularia</taxon>
    </lineage>
</organism>
<dbReference type="Pfam" id="PF00579">
    <property type="entry name" value="tRNA-synt_1b"/>
    <property type="match status" value="1"/>
</dbReference>
<dbReference type="GO" id="GO:0006437">
    <property type="term" value="P:tyrosyl-tRNA aminoacylation"/>
    <property type="evidence" value="ECO:0007669"/>
    <property type="project" value="InterPro"/>
</dbReference>
<dbReference type="AlphaFoldDB" id="A0A9Q9DVV2"/>
<dbReference type="Gene3D" id="1.10.240.10">
    <property type="entry name" value="Tyrosyl-Transfer RNA Synthetase"/>
    <property type="match status" value="1"/>
</dbReference>
<dbReference type="InterPro" id="IPR032005">
    <property type="entry name" value="TyrRSs_C"/>
</dbReference>
<evidence type="ECO:0000256" key="4">
    <source>
        <dbReference type="ARBA" id="ARBA00022840"/>
    </source>
</evidence>
<sequence>MSSLRPLSRPRLFVCRQCVRQQSNWARGERQSKRWADEEPDSKIRQAQWEEQAGRVRAGMQHSMLKILEERGFVKDVAGGRQNLDWLLTEKRIGVYVGVDPTAPSLHVGHLLPLMALYWMYLHGYYTVSLLGGGTVQIGDPSGRTTARSRQGEDVQSMNVESIQRQLEKLWTNVKCLGIKHQFSQMTSRKQDILNNRKWLERLSAVELMRDLGSGMRLGAMLSRDSVKLRMESGEGMAISEFSYPLFQAYDWWSMYKNQGVQLQIGGSDQYGNIIAGMGAVSHMRKIYRMDDGAEEEDPRVATYGLTTPLLTTASGEKFGKSAGNAVWLDGQMLNSFDLYQYFMRTADADVERYLKLFTFLPLDSISLLMTQQAQDPSKRLAQHILAREIVELAHGAAAARKAEVAHKDAFGQGTNTFSLLSLRNAISSTKGTDETSSRATEPLNDWENKLLEYKKAYAASSSSPTRPAGGDASPQQPQQAQQKPLSDSIVTLPLSMLQPGSFPQVLHAAGLATSRSEASRLIAKRGAYVIVPNSGTVENPTALKWETIEAGKEVDPNHYLVDWEALVLRAGKSKVRICRVVKDEVLEEEEARGSDV</sequence>
<feature type="compositionally biased region" description="Low complexity" evidence="9">
    <location>
        <begin position="475"/>
        <end position="485"/>
    </location>
</feature>
<dbReference type="CDD" id="cd00805">
    <property type="entry name" value="TyrRS_core"/>
    <property type="match status" value="1"/>
</dbReference>
<comment type="similarity">
    <text evidence="1 8">Belongs to the class-I aminoacyl-tRNA synthetase family.</text>
</comment>
<dbReference type="SUPFAM" id="SSF52374">
    <property type="entry name" value="Nucleotidylyl transferase"/>
    <property type="match status" value="1"/>
</dbReference>
<dbReference type="EMBL" id="CP089281">
    <property type="protein sequence ID" value="USP82628.1"/>
    <property type="molecule type" value="Genomic_DNA"/>
</dbReference>